<sequence length="1713" mass="181323">MNVALAKGESLQPVNYGFTVEMENANTGYSTRDYWEIYTHDGPCTLDASGILGCQDVDGMDIDTQTTPVQGINMWPLTSTPSQLIPPFHTFSKVLGLNMLQVLVAVGYVGQAAAAGEMLFEVLITDARPSDGAEVTALAKFMLKEALDPADKLCITMPRHFKPRGPAQAVTDVAQIEIYDAVVREGFYDRSPGREPIDRTASGWWVDINAWAITLANDDGGFTDTSGIYYLNFMVEVADSYSPLVAYPTPNTFFIFSYTGDPTLIEDEFRDPSKRLFAAVSHPAQPINMLMNADVSFSTPGRSADNLLGFGIQTFAGIPAGGCLHMKFPPSKSADGQKFKAKGDCLLQHVGPTDFYTPPAPFHDKMKCSFGVDGTTIMEVTMTPTEGELPPGRYRFGFEVANPDEAGLDSATDIFYFYSFKECDETLLKDVAPDEDVPSGLFELDKSTSIVSKPIVAPFTKAALLSSNSSKPGDVSELVFGFETSSATLSALSNAPHELVIIAPDGYVFPLVCDDEHSLQPFNGTDPSGEYSDFGESFAVDSCTADAQMRSVVTLIFADWSDKTQKTYAFSINVSNPTSYPGLNAFSIVLDNVAGGTFAGTELDMFMPVVVDTVKIPPLTASNPVVGSPNRLTFDLNTTQTITGPMSSLTIKVPPDYSSSTTTGTANKMCPQASVTISKPDNLTQSSVSTEYSVYNASAGTMSLATLFDSSLAQLTDIKSGTSIICVSEGGWLVFLIVDDDIDWPPGTHISIAFDVMNPNIASPALPSFAAWSCAPKGLPAKPCGVDGLPAFLASEASLDYAVIPGFGLLSQVGVEWRPPEGEESIEGEGEQSFTAILLVTLDSSLLPPSNDDVIDIKMPPAFGPICDPALSSPDLPNDPDDDRAFWVMPQANAVPVTDVGGNTVVDSAVQRAATCVAAGDGRTAAPVFRVSVNGTADGLTLNVTVGGKNPNAAVVNMWTVTYTRASGKIYQNTVSGWLISPALPDVAFDLGVYDPLGVKGSQRTRLKKADSAVLNVSFTPVQAFDQITIQSASDFDLSKVEVAEESLADHPNAEVVSKAADEVTVTGLRVKSEGGMFTLFSLALTNVALPEDAFPEGSLWSLSTVFGTTQRDRLTDYTEGIEACVLGEWADVAITRASTERPPPNAKISPPPVLTFTSDVAITPAQMPLLIVVPPPGFAMGTIAVGDSTIPINSSGQYTDPERMIYTYVLPSVSAVRNTLELTDVTLPNDSMVDGSIGMDWLWVLGRQPTIHETDKDFEWAIEGVKGTLPVTHKVMPSLTFLTSIGSPVSPLTSTFTMAAVGGSTAVGAMGAEWDVTLEIQGTGIVSEAGYQAKITPGGGGWSFSPICTGANDTGSCVGMAGGTYAVVSKGVSIADSPHKTLSFSFRMNHPANITANTMNPWTILVYEPSATGGEPKERAITTEASPPSVVVTETSAHYTPIAKEIVPVTLTFKPTMPVLDGTLKLTVPADYVLAGGIGMRDSSNRPLPYLGDLGPNATIDIQAQEVASVYIEDTSAEVHVSMAMSIPASGDAPTFGINILDEGGMIIMGNNAIKGKPVASLLRGVPRVVITGPFLDGAVVRVTVAIDVETLPTTDATTVLRLLVKGPFGVPPVVSQQLGPCSPSINGYVAAYITCSLSQTESGVIQLTFALAPEQAGQQMAIELSFSLLLLPREGDPEELGTRFGPASVDVTYESPGGTELFTAAHAVAEV</sequence>
<organism evidence="1 2">
    <name type="scientific">Vitrella brassicaformis (strain CCMP3155)</name>
    <dbReference type="NCBI Taxonomy" id="1169540"/>
    <lineage>
        <taxon>Eukaryota</taxon>
        <taxon>Sar</taxon>
        <taxon>Alveolata</taxon>
        <taxon>Colpodellida</taxon>
        <taxon>Vitrellaceae</taxon>
        <taxon>Vitrella</taxon>
    </lineage>
</organism>
<reference evidence="1 2" key="1">
    <citation type="submission" date="2014-11" db="EMBL/GenBank/DDBJ databases">
        <authorList>
            <person name="Zhu J."/>
            <person name="Qi W."/>
            <person name="Song R."/>
        </authorList>
    </citation>
    <scope>NUCLEOTIDE SEQUENCE [LARGE SCALE GENOMIC DNA]</scope>
</reference>
<gene>
    <name evidence="1" type="ORF">Vbra_5253</name>
</gene>
<accession>A0A0G4EN93</accession>
<dbReference type="Proteomes" id="UP000041254">
    <property type="component" value="Unassembled WGS sequence"/>
</dbReference>
<proteinExistence type="predicted"/>
<dbReference type="EMBL" id="CDMY01000271">
    <property type="protein sequence ID" value="CEL98467.1"/>
    <property type="molecule type" value="Genomic_DNA"/>
</dbReference>
<dbReference type="PhylomeDB" id="A0A0G4EN93"/>
<name>A0A0G4EN93_VITBC</name>
<keyword evidence="2" id="KW-1185">Reference proteome</keyword>
<evidence type="ECO:0000313" key="2">
    <source>
        <dbReference type="Proteomes" id="UP000041254"/>
    </source>
</evidence>
<evidence type="ECO:0000313" key="1">
    <source>
        <dbReference type="EMBL" id="CEL98467.1"/>
    </source>
</evidence>
<protein>
    <submittedName>
        <fullName evidence="1">Uncharacterized protein</fullName>
    </submittedName>
</protein>
<dbReference type="VEuPathDB" id="CryptoDB:Vbra_5253"/>
<dbReference type="InParanoid" id="A0A0G4EN93"/>